<proteinExistence type="predicted"/>
<dbReference type="AlphaFoldDB" id="A0A839V6C2"/>
<dbReference type="Proteomes" id="UP000557688">
    <property type="component" value="Unassembled WGS sequence"/>
</dbReference>
<protein>
    <submittedName>
        <fullName evidence="1">Prophage DNA circulation protein</fullName>
    </submittedName>
</protein>
<evidence type="ECO:0000313" key="1">
    <source>
        <dbReference type="EMBL" id="MBB3174991.1"/>
    </source>
</evidence>
<dbReference type="Proteomes" id="UP000565205">
    <property type="component" value="Unassembled WGS sequence"/>
</dbReference>
<evidence type="ECO:0000313" key="3">
    <source>
        <dbReference type="Proteomes" id="UP000557688"/>
    </source>
</evidence>
<evidence type="ECO:0000313" key="2">
    <source>
        <dbReference type="EMBL" id="NVN28842.1"/>
    </source>
</evidence>
<sequence>MTVIEVTSTTLFHLAARLYGDARLWQRIATANGLSDPMVEGLTQLVIPTGSAGSQGS</sequence>
<name>A0A839V6C2_9PROT</name>
<dbReference type="EMBL" id="JABXXQ010000003">
    <property type="protein sequence ID" value="NVN28842.1"/>
    <property type="molecule type" value="Genomic_DNA"/>
</dbReference>
<comment type="caution">
    <text evidence="1">The sequence shown here is derived from an EMBL/GenBank/DDBJ whole genome shotgun (WGS) entry which is preliminary data.</text>
</comment>
<dbReference type="RefSeq" id="WP_176621598.1">
    <property type="nucleotide sequence ID" value="NZ_JABXXQ010000003.1"/>
</dbReference>
<accession>A0A839V6C2</accession>
<dbReference type="EMBL" id="JACHXV010000015">
    <property type="protein sequence ID" value="MBB3174991.1"/>
    <property type="molecule type" value="Genomic_DNA"/>
</dbReference>
<reference evidence="2 4" key="1">
    <citation type="submission" date="2020-06" db="EMBL/GenBank/DDBJ databases">
        <title>Description of novel acetic acid bacteria.</title>
        <authorList>
            <person name="Sombolestani A."/>
        </authorList>
    </citation>
    <scope>NUCLEOTIDE SEQUENCE [LARGE SCALE GENOMIC DNA]</scope>
    <source>
        <strain evidence="2 4">LMG 26838</strain>
    </source>
</reference>
<gene>
    <name evidence="1" type="ORF">FHR90_002838</name>
    <name evidence="2" type="ORF">HUK83_00580</name>
</gene>
<reference evidence="1 3" key="2">
    <citation type="submission" date="2020-08" db="EMBL/GenBank/DDBJ databases">
        <title>Genomic Encyclopedia of Type Strains, Phase III (KMG-III): the genomes of soil and plant-associated and newly described type strains.</title>
        <authorList>
            <person name="Whitman W."/>
        </authorList>
    </citation>
    <scope>NUCLEOTIDE SEQUENCE [LARGE SCALE GENOMIC DNA]</scope>
    <source>
        <strain evidence="1 3">CECT 8088</strain>
    </source>
</reference>
<keyword evidence="3" id="KW-1185">Reference proteome</keyword>
<evidence type="ECO:0000313" key="4">
    <source>
        <dbReference type="Proteomes" id="UP000565205"/>
    </source>
</evidence>
<organism evidence="1 3">
    <name type="scientific">Endobacter medicaginis</name>
    <dbReference type="NCBI Taxonomy" id="1181271"/>
    <lineage>
        <taxon>Bacteria</taxon>
        <taxon>Pseudomonadati</taxon>
        <taxon>Pseudomonadota</taxon>
        <taxon>Alphaproteobacteria</taxon>
        <taxon>Acetobacterales</taxon>
        <taxon>Acetobacteraceae</taxon>
        <taxon>Endobacter</taxon>
    </lineage>
</organism>